<keyword evidence="3" id="KW-1185">Reference proteome</keyword>
<dbReference type="EMBL" id="CP129118">
    <property type="protein sequence ID" value="WOV87115.1"/>
    <property type="molecule type" value="Genomic_DNA"/>
</dbReference>
<feature type="transmembrane region" description="Helical" evidence="1">
    <location>
        <begin position="6"/>
        <end position="39"/>
    </location>
</feature>
<proteinExistence type="predicted"/>
<dbReference type="Proteomes" id="UP001303902">
    <property type="component" value="Chromosome"/>
</dbReference>
<evidence type="ECO:0000313" key="3">
    <source>
        <dbReference type="Proteomes" id="UP001303902"/>
    </source>
</evidence>
<gene>
    <name evidence="2" type="ORF">QWT69_14810</name>
</gene>
<evidence type="ECO:0008006" key="4">
    <source>
        <dbReference type="Google" id="ProtNLM"/>
    </source>
</evidence>
<evidence type="ECO:0000256" key="1">
    <source>
        <dbReference type="SAM" id="Phobius"/>
    </source>
</evidence>
<keyword evidence="1" id="KW-0472">Membrane</keyword>
<evidence type="ECO:0000313" key="2">
    <source>
        <dbReference type="EMBL" id="WOV87115.1"/>
    </source>
</evidence>
<sequence length="82" mass="9430">MNLKKIFMASIILFAVIALVFVFLAKFNLAILAMMALFTLTNASRANSFKDQGHVREARWMRYLSIVFAFAFVVVFILIFFV</sequence>
<name>A0ABZ0L3C8_9BACL</name>
<accession>A0ABZ0L3C8</accession>
<keyword evidence="1" id="KW-1133">Transmembrane helix</keyword>
<dbReference type="RefSeq" id="WP_317966912.1">
    <property type="nucleotide sequence ID" value="NZ_CP129118.1"/>
</dbReference>
<feature type="transmembrane region" description="Helical" evidence="1">
    <location>
        <begin position="60"/>
        <end position="81"/>
    </location>
</feature>
<protein>
    <recommendedName>
        <fullName evidence="4">Aspartyl/asparaginyl-tRNA synthetase</fullName>
    </recommendedName>
</protein>
<organism evidence="2 3">
    <name type="scientific">Sporosarcina oncorhynchi</name>
    <dbReference type="NCBI Taxonomy" id="3056444"/>
    <lineage>
        <taxon>Bacteria</taxon>
        <taxon>Bacillati</taxon>
        <taxon>Bacillota</taxon>
        <taxon>Bacilli</taxon>
        <taxon>Bacillales</taxon>
        <taxon>Caryophanaceae</taxon>
        <taxon>Sporosarcina</taxon>
    </lineage>
</organism>
<keyword evidence="1" id="KW-0812">Transmembrane</keyword>
<reference evidence="2 3" key="1">
    <citation type="submission" date="2023-06" db="EMBL/GenBank/DDBJ databases">
        <title>Sporosarcina sp. nov., isolated from Korean tranditional fermented seafood 'Jeotgal'.</title>
        <authorList>
            <person name="Yang A.I."/>
            <person name="Shin N.-R."/>
        </authorList>
    </citation>
    <scope>NUCLEOTIDE SEQUENCE [LARGE SCALE GENOMIC DNA]</scope>
    <source>
        <strain evidence="2 3">T2O-4</strain>
    </source>
</reference>